<evidence type="ECO:0000313" key="5">
    <source>
        <dbReference type="EMBL" id="KAH9511279.1"/>
    </source>
</evidence>
<dbReference type="PANTHER" id="PTHR44085">
    <property type="entry name" value="SEPIAPTERIN REDUCTASE"/>
    <property type="match status" value="1"/>
</dbReference>
<organism evidence="5 6">
    <name type="scientific">Dermatophagoides farinae</name>
    <name type="common">American house dust mite</name>
    <dbReference type="NCBI Taxonomy" id="6954"/>
    <lineage>
        <taxon>Eukaryota</taxon>
        <taxon>Metazoa</taxon>
        <taxon>Ecdysozoa</taxon>
        <taxon>Arthropoda</taxon>
        <taxon>Chelicerata</taxon>
        <taxon>Arachnida</taxon>
        <taxon>Acari</taxon>
        <taxon>Acariformes</taxon>
        <taxon>Sarcoptiformes</taxon>
        <taxon>Astigmata</taxon>
        <taxon>Psoroptidia</taxon>
        <taxon>Analgoidea</taxon>
        <taxon>Pyroglyphidae</taxon>
        <taxon>Dermatophagoidinae</taxon>
        <taxon>Dermatophagoides</taxon>
    </lineage>
</organism>
<dbReference type="SUPFAM" id="SSF51735">
    <property type="entry name" value="NAD(P)-binding Rossmann-fold domains"/>
    <property type="match status" value="1"/>
</dbReference>
<reference evidence="5" key="1">
    <citation type="submission" date="2013-05" db="EMBL/GenBank/DDBJ databases">
        <authorList>
            <person name="Yim A.K.Y."/>
            <person name="Chan T.F."/>
            <person name="Ji K.M."/>
            <person name="Liu X.Y."/>
            <person name="Zhou J.W."/>
            <person name="Li R.Q."/>
            <person name="Yang K.Y."/>
            <person name="Li J."/>
            <person name="Li M."/>
            <person name="Law P.T.W."/>
            <person name="Wu Y.L."/>
            <person name="Cai Z.L."/>
            <person name="Qin H."/>
            <person name="Bao Y."/>
            <person name="Leung R.K.K."/>
            <person name="Ng P.K.S."/>
            <person name="Zou J."/>
            <person name="Zhong X.J."/>
            <person name="Ran P.X."/>
            <person name="Zhong N.S."/>
            <person name="Liu Z.G."/>
            <person name="Tsui S.K.W."/>
        </authorList>
    </citation>
    <scope>NUCLEOTIDE SEQUENCE</scope>
    <source>
        <strain evidence="5">Derf</strain>
        <tissue evidence="5">Whole organism</tissue>
    </source>
</reference>
<comment type="subcellular location">
    <subcellularLocation>
        <location evidence="1">Cytoplasm</location>
    </subcellularLocation>
</comment>
<dbReference type="PRINTS" id="PR00081">
    <property type="entry name" value="GDHRDH"/>
</dbReference>
<dbReference type="InterPro" id="IPR036291">
    <property type="entry name" value="NAD(P)-bd_dom_sf"/>
</dbReference>
<keyword evidence="2" id="KW-0963">Cytoplasm</keyword>
<keyword evidence="3" id="KW-0521">NADP</keyword>
<keyword evidence="6" id="KW-1185">Reference proteome</keyword>
<dbReference type="Pfam" id="PF00106">
    <property type="entry name" value="adh_short"/>
    <property type="match status" value="1"/>
</dbReference>
<gene>
    <name evidence="5" type="ORF">DERF_009747</name>
</gene>
<sequence>MENHSIFKSNRCCVIITGASKGFGRILAKKFAHSFFNQFSNDKESILKFILIARNENELDSLANELRSIDSRCNMVTKIVTDLAETKAIDDINKEFEQNLNITCPNLTVNDAAKRHVYYRLNLYSIMEMTSVFLRQIKTHHCHIINVSSLAAIKPMPGLLDYCVGKAAREAYFKQLANELITTKQSKTKYRILNYAPGPLDTEMFRQLQQESTLQKQFQETIPLKPEDSANKLLQILYKDEFADAAHVDYYD</sequence>
<dbReference type="GO" id="GO:0005737">
    <property type="term" value="C:cytoplasm"/>
    <property type="evidence" value="ECO:0007669"/>
    <property type="project" value="UniProtKB-SubCell"/>
</dbReference>
<dbReference type="GO" id="GO:0006729">
    <property type="term" value="P:tetrahydrobiopterin biosynthetic process"/>
    <property type="evidence" value="ECO:0007669"/>
    <property type="project" value="TreeGrafter"/>
</dbReference>
<evidence type="ECO:0000256" key="4">
    <source>
        <dbReference type="ARBA" id="ARBA00023002"/>
    </source>
</evidence>
<accession>A0A922HXX1</accession>
<dbReference type="Proteomes" id="UP000790347">
    <property type="component" value="Unassembled WGS sequence"/>
</dbReference>
<evidence type="ECO:0000256" key="2">
    <source>
        <dbReference type="ARBA" id="ARBA00022490"/>
    </source>
</evidence>
<dbReference type="AlphaFoldDB" id="A0A922HXX1"/>
<comment type="caution">
    <text evidence="5">The sequence shown here is derived from an EMBL/GenBank/DDBJ whole genome shotgun (WGS) entry which is preliminary data.</text>
</comment>
<evidence type="ECO:0000256" key="3">
    <source>
        <dbReference type="ARBA" id="ARBA00022857"/>
    </source>
</evidence>
<dbReference type="Gene3D" id="3.40.50.720">
    <property type="entry name" value="NAD(P)-binding Rossmann-like Domain"/>
    <property type="match status" value="1"/>
</dbReference>
<dbReference type="InterPro" id="IPR002347">
    <property type="entry name" value="SDR_fam"/>
</dbReference>
<keyword evidence="4" id="KW-0560">Oxidoreductase</keyword>
<reference evidence="5" key="2">
    <citation type="journal article" date="2022" name="Res Sq">
        <title>Comparative Genomics Reveals Insights into the Divergent Evolution of Astigmatic Mites and Household Pest Adaptations.</title>
        <authorList>
            <person name="Xiong Q."/>
            <person name="Wan A.T.-Y."/>
            <person name="Liu X.-Y."/>
            <person name="Fung C.S.-H."/>
            <person name="Xiao X."/>
            <person name="Malainual N."/>
            <person name="Hou J."/>
            <person name="Wang L."/>
            <person name="Wang M."/>
            <person name="Yang K."/>
            <person name="Cui Y."/>
            <person name="Leung E."/>
            <person name="Nong W."/>
            <person name="Shin S.-K."/>
            <person name="Au S."/>
            <person name="Jeong K.Y."/>
            <person name="Chew F.T."/>
            <person name="Hui J."/>
            <person name="Leung T.F."/>
            <person name="Tungtrongchitr A."/>
            <person name="Zhong N."/>
            <person name="Liu Z."/>
            <person name="Tsui S."/>
        </authorList>
    </citation>
    <scope>NUCLEOTIDE SEQUENCE</scope>
    <source>
        <strain evidence="5">Derf</strain>
        <tissue evidence="5">Whole organism</tissue>
    </source>
</reference>
<evidence type="ECO:0000313" key="6">
    <source>
        <dbReference type="Proteomes" id="UP000790347"/>
    </source>
</evidence>
<name>A0A922HXX1_DERFA</name>
<dbReference type="PANTHER" id="PTHR44085:SF2">
    <property type="entry name" value="SEPIAPTERIN REDUCTASE"/>
    <property type="match status" value="1"/>
</dbReference>
<evidence type="ECO:0008006" key="7">
    <source>
        <dbReference type="Google" id="ProtNLM"/>
    </source>
</evidence>
<evidence type="ECO:0000256" key="1">
    <source>
        <dbReference type="ARBA" id="ARBA00004496"/>
    </source>
</evidence>
<proteinExistence type="predicted"/>
<dbReference type="GO" id="GO:0004757">
    <property type="term" value="F:sepiapterin reductase (NADP+) activity"/>
    <property type="evidence" value="ECO:0007669"/>
    <property type="project" value="TreeGrafter"/>
</dbReference>
<dbReference type="InterPro" id="IPR051721">
    <property type="entry name" value="Biopterin_syn/organic_redct"/>
</dbReference>
<protein>
    <recommendedName>
        <fullName evidence="7">Sepiapterin reductase</fullName>
    </recommendedName>
</protein>
<dbReference type="EMBL" id="ASGP02000004">
    <property type="protein sequence ID" value="KAH9511279.1"/>
    <property type="molecule type" value="Genomic_DNA"/>
</dbReference>